<accession>A0A084WH15</accession>
<dbReference type="VEuPathDB" id="VectorBase:ASIC017712"/>
<dbReference type="EMBL" id="KE525346">
    <property type="protein sequence ID" value="KFB49509.1"/>
    <property type="molecule type" value="Genomic_DNA"/>
</dbReference>
<reference evidence="2" key="2">
    <citation type="submission" date="2020-05" db="UniProtKB">
        <authorList>
            <consortium name="EnsemblMetazoa"/>
        </authorList>
    </citation>
    <scope>IDENTIFICATION</scope>
</reference>
<keyword evidence="3" id="KW-1185">Reference proteome</keyword>
<evidence type="ECO:0000313" key="3">
    <source>
        <dbReference type="Proteomes" id="UP000030765"/>
    </source>
</evidence>
<gene>
    <name evidence="1" type="ORF">ZHAS_00017712</name>
</gene>
<sequence length="122" mass="13414">MSPLASPAPGSVVMVMHVRRKVANASGSNVLFSDRPTLGYLFLGRTCRSSRLVCGAWESHGDGNNVIHMSMIGSNVSSTEWLVPLPFTIHFRPNEGGKEKSSQSHFMMLVTHETRCLWRGGK</sequence>
<name>A0A084WH15_ANOSI</name>
<dbReference type="EnsemblMetazoa" id="ASIC017712-RA">
    <property type="protein sequence ID" value="ASIC017712-PA"/>
    <property type="gene ID" value="ASIC017712"/>
</dbReference>
<dbReference type="EMBL" id="ATLV01023778">
    <property type="status" value="NOT_ANNOTATED_CDS"/>
    <property type="molecule type" value="Genomic_DNA"/>
</dbReference>
<reference evidence="1 3" key="1">
    <citation type="journal article" date="2014" name="BMC Genomics">
        <title>Genome sequence of Anopheles sinensis provides insight into genetics basis of mosquito competence for malaria parasites.</title>
        <authorList>
            <person name="Zhou D."/>
            <person name="Zhang D."/>
            <person name="Ding G."/>
            <person name="Shi L."/>
            <person name="Hou Q."/>
            <person name="Ye Y."/>
            <person name="Xu Y."/>
            <person name="Zhou H."/>
            <person name="Xiong C."/>
            <person name="Li S."/>
            <person name="Yu J."/>
            <person name="Hong S."/>
            <person name="Yu X."/>
            <person name="Zou P."/>
            <person name="Chen C."/>
            <person name="Chang X."/>
            <person name="Wang W."/>
            <person name="Lv Y."/>
            <person name="Sun Y."/>
            <person name="Ma L."/>
            <person name="Shen B."/>
            <person name="Zhu C."/>
        </authorList>
    </citation>
    <scope>NUCLEOTIDE SEQUENCE [LARGE SCALE GENOMIC DNA]</scope>
</reference>
<evidence type="ECO:0000313" key="2">
    <source>
        <dbReference type="EnsemblMetazoa" id="ASIC017712-PA"/>
    </source>
</evidence>
<dbReference type="AlphaFoldDB" id="A0A084WH15"/>
<evidence type="ECO:0000313" key="1">
    <source>
        <dbReference type="EMBL" id="KFB49509.1"/>
    </source>
</evidence>
<proteinExistence type="predicted"/>
<dbReference type="Proteomes" id="UP000030765">
    <property type="component" value="Unassembled WGS sequence"/>
</dbReference>
<protein>
    <submittedName>
        <fullName evidence="1 2">Transcriptional regulator</fullName>
    </submittedName>
</protein>
<organism evidence="1">
    <name type="scientific">Anopheles sinensis</name>
    <name type="common">Mosquito</name>
    <dbReference type="NCBI Taxonomy" id="74873"/>
    <lineage>
        <taxon>Eukaryota</taxon>
        <taxon>Metazoa</taxon>
        <taxon>Ecdysozoa</taxon>
        <taxon>Arthropoda</taxon>
        <taxon>Hexapoda</taxon>
        <taxon>Insecta</taxon>
        <taxon>Pterygota</taxon>
        <taxon>Neoptera</taxon>
        <taxon>Endopterygota</taxon>
        <taxon>Diptera</taxon>
        <taxon>Nematocera</taxon>
        <taxon>Culicoidea</taxon>
        <taxon>Culicidae</taxon>
        <taxon>Anophelinae</taxon>
        <taxon>Anopheles</taxon>
    </lineage>
</organism>